<evidence type="ECO:0000313" key="4">
    <source>
        <dbReference type="Proteomes" id="UP000235371"/>
    </source>
</evidence>
<name>A0A2J6SH88_9HELO</name>
<keyword evidence="2" id="KW-0812">Transmembrane</keyword>
<dbReference type="Pfam" id="PF04488">
    <property type="entry name" value="Gly_transf_sug"/>
    <property type="match status" value="1"/>
</dbReference>
<dbReference type="GO" id="GO:0000136">
    <property type="term" value="C:mannan polymerase complex"/>
    <property type="evidence" value="ECO:0007669"/>
    <property type="project" value="TreeGrafter"/>
</dbReference>
<sequence length="329" mass="37147">MFLSNRRPTFKFSSIVTLIALVLVFCFPSYIWPVTDGEAIRIPIPAPSSQTTASSPKATPSATAFPEKIWYKLGPRGVTEQARKWIDSCLDINPTHKSKFMTDLSGDAYVKEHFTHRPDIVNTFLALPFPILKADFLRYLLLFNEGGIYFDLDVSCEGLPIHDWVPEQYKKYAGLVVGWEFDVGWWDGFMRQFATWTIMAKPRSPHISVMLDDILEGLQEKTKEYNVTIAELTWTMVGDVVDLTGPRRMTRSIYKSLKATLGDGFDQEDIAALYEPKLIGDVLVLPGYSFALSSNHYKPEDMQGPALVTHHFDGSWKNDHGGETADPVL</sequence>
<dbReference type="OrthoDB" id="409543at2759"/>
<dbReference type="PANTHER" id="PTHR31834">
    <property type="entry name" value="INITIATION-SPECIFIC ALPHA-1,6-MANNOSYLTRANSFERASE"/>
    <property type="match status" value="1"/>
</dbReference>
<dbReference type="PANTHER" id="PTHR31834:SF8">
    <property type="entry name" value="TRANSFERASE, PUTATIVE (AFU_ORTHOLOGUE AFUA_6G14040)-RELATED"/>
    <property type="match status" value="1"/>
</dbReference>
<dbReference type="RefSeq" id="XP_024727021.1">
    <property type="nucleotide sequence ID" value="XM_024881923.1"/>
</dbReference>
<dbReference type="InParanoid" id="A0A2J6SH88"/>
<dbReference type="GeneID" id="36590000"/>
<keyword evidence="2" id="KW-1133">Transmembrane helix</keyword>
<evidence type="ECO:0000313" key="3">
    <source>
        <dbReference type="EMBL" id="PMD50117.1"/>
    </source>
</evidence>
<dbReference type="Gene3D" id="3.90.550.20">
    <property type="match status" value="1"/>
</dbReference>
<dbReference type="InterPro" id="IPR007577">
    <property type="entry name" value="GlycoTrfase_DXD_sugar-bd_CS"/>
</dbReference>
<dbReference type="Proteomes" id="UP000235371">
    <property type="component" value="Unassembled WGS sequence"/>
</dbReference>
<gene>
    <name evidence="3" type="ORF">K444DRAFT_621500</name>
</gene>
<dbReference type="GO" id="GO:0006487">
    <property type="term" value="P:protein N-linked glycosylation"/>
    <property type="evidence" value="ECO:0007669"/>
    <property type="project" value="TreeGrafter"/>
</dbReference>
<protein>
    <submittedName>
        <fullName evidence="3">Glycosyltransferase family 32 protein</fullName>
    </submittedName>
</protein>
<evidence type="ECO:0000256" key="1">
    <source>
        <dbReference type="ARBA" id="ARBA00009003"/>
    </source>
</evidence>
<dbReference type="SUPFAM" id="SSF53448">
    <property type="entry name" value="Nucleotide-diphospho-sugar transferases"/>
    <property type="match status" value="1"/>
</dbReference>
<organism evidence="3 4">
    <name type="scientific">Hyaloscypha bicolor E</name>
    <dbReference type="NCBI Taxonomy" id="1095630"/>
    <lineage>
        <taxon>Eukaryota</taxon>
        <taxon>Fungi</taxon>
        <taxon>Dikarya</taxon>
        <taxon>Ascomycota</taxon>
        <taxon>Pezizomycotina</taxon>
        <taxon>Leotiomycetes</taxon>
        <taxon>Helotiales</taxon>
        <taxon>Hyaloscyphaceae</taxon>
        <taxon>Hyaloscypha</taxon>
        <taxon>Hyaloscypha bicolor</taxon>
    </lineage>
</organism>
<dbReference type="InterPro" id="IPR029044">
    <property type="entry name" value="Nucleotide-diphossugar_trans"/>
</dbReference>
<evidence type="ECO:0000256" key="2">
    <source>
        <dbReference type="SAM" id="Phobius"/>
    </source>
</evidence>
<keyword evidence="2" id="KW-0472">Membrane</keyword>
<feature type="transmembrane region" description="Helical" evidence="2">
    <location>
        <begin position="12"/>
        <end position="32"/>
    </location>
</feature>
<accession>A0A2J6SH88</accession>
<dbReference type="GO" id="GO:0000009">
    <property type="term" value="F:alpha-1,6-mannosyltransferase activity"/>
    <property type="evidence" value="ECO:0007669"/>
    <property type="project" value="InterPro"/>
</dbReference>
<proteinExistence type="inferred from homology"/>
<dbReference type="AlphaFoldDB" id="A0A2J6SH88"/>
<dbReference type="InterPro" id="IPR039367">
    <property type="entry name" value="Och1-like"/>
</dbReference>
<keyword evidence="4" id="KW-1185">Reference proteome</keyword>
<reference evidence="3 4" key="1">
    <citation type="submission" date="2016-04" db="EMBL/GenBank/DDBJ databases">
        <title>A degradative enzymes factory behind the ericoid mycorrhizal symbiosis.</title>
        <authorList>
            <consortium name="DOE Joint Genome Institute"/>
            <person name="Martino E."/>
            <person name="Morin E."/>
            <person name="Grelet G."/>
            <person name="Kuo A."/>
            <person name="Kohler A."/>
            <person name="Daghino S."/>
            <person name="Barry K."/>
            <person name="Choi C."/>
            <person name="Cichocki N."/>
            <person name="Clum A."/>
            <person name="Copeland A."/>
            <person name="Hainaut M."/>
            <person name="Haridas S."/>
            <person name="Labutti K."/>
            <person name="Lindquist E."/>
            <person name="Lipzen A."/>
            <person name="Khouja H.-R."/>
            <person name="Murat C."/>
            <person name="Ohm R."/>
            <person name="Olson A."/>
            <person name="Spatafora J."/>
            <person name="Veneault-Fourrey C."/>
            <person name="Henrissat B."/>
            <person name="Grigoriev I."/>
            <person name="Martin F."/>
            <person name="Perotto S."/>
        </authorList>
    </citation>
    <scope>NUCLEOTIDE SEQUENCE [LARGE SCALE GENOMIC DNA]</scope>
    <source>
        <strain evidence="3 4">E</strain>
    </source>
</reference>
<dbReference type="EMBL" id="KZ613913">
    <property type="protein sequence ID" value="PMD50117.1"/>
    <property type="molecule type" value="Genomic_DNA"/>
</dbReference>
<keyword evidence="3" id="KW-0808">Transferase</keyword>
<comment type="similarity">
    <text evidence="1">Belongs to the glycosyltransferase 32 family.</text>
</comment>